<keyword evidence="3 6" id="KW-1133">Transmembrane helix</keyword>
<dbReference type="RefSeq" id="XP_045962486.1">
    <property type="nucleotide sequence ID" value="XM_046104700.1"/>
</dbReference>
<dbReference type="InterPro" id="IPR010619">
    <property type="entry name" value="ThrE-like_N"/>
</dbReference>
<reference evidence="9" key="1">
    <citation type="journal article" date="2021" name="Nat. Commun.">
        <title>Genetic determinants of endophytism in the Arabidopsis root mycobiome.</title>
        <authorList>
            <person name="Mesny F."/>
            <person name="Miyauchi S."/>
            <person name="Thiergart T."/>
            <person name="Pickel B."/>
            <person name="Atanasova L."/>
            <person name="Karlsson M."/>
            <person name="Huettel B."/>
            <person name="Barry K.W."/>
            <person name="Haridas S."/>
            <person name="Chen C."/>
            <person name="Bauer D."/>
            <person name="Andreopoulos W."/>
            <person name="Pangilinan J."/>
            <person name="LaButti K."/>
            <person name="Riley R."/>
            <person name="Lipzen A."/>
            <person name="Clum A."/>
            <person name="Drula E."/>
            <person name="Henrissat B."/>
            <person name="Kohler A."/>
            <person name="Grigoriev I.V."/>
            <person name="Martin F.M."/>
            <person name="Hacquard S."/>
        </authorList>
    </citation>
    <scope>NUCLEOTIDE SEQUENCE</scope>
    <source>
        <strain evidence="9">MPI-SDFR-AT-0073</strain>
    </source>
</reference>
<evidence type="ECO:0000259" key="8">
    <source>
        <dbReference type="Pfam" id="PF12821"/>
    </source>
</evidence>
<feature type="domain" description="Threonine/serine exporter-like N-terminal" evidence="7">
    <location>
        <begin position="1"/>
        <end position="234"/>
    </location>
</feature>
<dbReference type="EMBL" id="JAGPXC010000002">
    <property type="protein sequence ID" value="KAH6658252.1"/>
    <property type="molecule type" value="Genomic_DNA"/>
</dbReference>
<evidence type="ECO:0000256" key="3">
    <source>
        <dbReference type="ARBA" id="ARBA00022989"/>
    </source>
</evidence>
<dbReference type="Pfam" id="PF12821">
    <property type="entry name" value="ThrE_2"/>
    <property type="match status" value="1"/>
</dbReference>
<dbReference type="InterPro" id="IPR051361">
    <property type="entry name" value="ThrE/Ser_Exporter"/>
</dbReference>
<name>A0A9P8UUE0_9PEZI</name>
<protein>
    <recommendedName>
        <fullName evidence="11">DUF1212-domain-containing protein</fullName>
    </recommendedName>
</protein>
<evidence type="ECO:0000256" key="2">
    <source>
        <dbReference type="ARBA" id="ARBA00022692"/>
    </source>
</evidence>
<dbReference type="AlphaFoldDB" id="A0A9P8UUE0"/>
<dbReference type="PANTHER" id="PTHR31082:SF4">
    <property type="entry name" value="PHEROMONE-REGULATED MEMBRANE PROTEIN 10"/>
    <property type="match status" value="1"/>
</dbReference>
<sequence length="431" mass="46725">MMFGAPTHRLEEYLRMMARVLEIDGQFLYLPGCMIISFDDLSTHTTEVKIVRSVQGVNLGKLKDSHEIYKEVLHDVVPVDEAIVRLDDIIKSKDKFNPWFRVLMMGLASATVAPFAFDGRPIDMPICFLLGSLLGFLQLIVAPKSDVYTNVFEIGAAVLTSFLARAFGSIQGGELFCFSAIAQSSICLILPGYLVLCAALELQSKAIVPGSIRMVYAIIYSLFLGFGITIGTAIYGWIDDNATSSTTCSNTLDSHWNFLFVPAFAFCLTYVNQAKWKQMPVMILIALVGYIVNFFLSKKFPNSTQICNTISAFAVGICANLYSRLRHGVAAAALLPAIFVLVPSGLAATGSLLSGLSTANELTNSTSTVNGTSTVAVSSDSSLDTIVFNVAASMIEIAVGITVGRIEKGNRLRYTHCSHAFSMCFAVEVTP</sequence>
<feature type="transmembrane region" description="Helical" evidence="6">
    <location>
        <begin position="180"/>
        <end position="202"/>
    </location>
</feature>
<dbReference type="Pfam" id="PF06738">
    <property type="entry name" value="ThrE"/>
    <property type="match status" value="1"/>
</dbReference>
<feature type="transmembrane region" description="Helical" evidence="6">
    <location>
        <begin position="279"/>
        <end position="297"/>
    </location>
</feature>
<proteinExistence type="inferred from homology"/>
<organism evidence="9 10">
    <name type="scientific">Truncatella angustata</name>
    <dbReference type="NCBI Taxonomy" id="152316"/>
    <lineage>
        <taxon>Eukaryota</taxon>
        <taxon>Fungi</taxon>
        <taxon>Dikarya</taxon>
        <taxon>Ascomycota</taxon>
        <taxon>Pezizomycotina</taxon>
        <taxon>Sordariomycetes</taxon>
        <taxon>Xylariomycetidae</taxon>
        <taxon>Amphisphaeriales</taxon>
        <taxon>Sporocadaceae</taxon>
        <taxon>Truncatella</taxon>
    </lineage>
</organism>
<gene>
    <name evidence="9" type="ORF">BKA67DRAFT_591322</name>
</gene>
<comment type="caution">
    <text evidence="9">The sequence shown here is derived from an EMBL/GenBank/DDBJ whole genome shotgun (WGS) entry which is preliminary data.</text>
</comment>
<feature type="domain" description="Threonine/Serine exporter ThrE" evidence="8">
    <location>
        <begin position="259"/>
        <end position="375"/>
    </location>
</feature>
<evidence type="ECO:0008006" key="11">
    <source>
        <dbReference type="Google" id="ProtNLM"/>
    </source>
</evidence>
<feature type="transmembrane region" description="Helical" evidence="6">
    <location>
        <begin position="386"/>
        <end position="404"/>
    </location>
</feature>
<dbReference type="InterPro" id="IPR024528">
    <property type="entry name" value="ThrE_2"/>
</dbReference>
<accession>A0A9P8UUE0</accession>
<evidence type="ECO:0000259" key="7">
    <source>
        <dbReference type="Pfam" id="PF06738"/>
    </source>
</evidence>
<keyword evidence="4 6" id="KW-0472">Membrane</keyword>
<evidence type="ECO:0000313" key="9">
    <source>
        <dbReference type="EMBL" id="KAH6658252.1"/>
    </source>
</evidence>
<dbReference type="GO" id="GO:0016020">
    <property type="term" value="C:membrane"/>
    <property type="evidence" value="ECO:0007669"/>
    <property type="project" value="UniProtKB-SubCell"/>
</dbReference>
<dbReference type="GO" id="GO:0022857">
    <property type="term" value="F:transmembrane transporter activity"/>
    <property type="evidence" value="ECO:0007669"/>
    <property type="project" value="InterPro"/>
</dbReference>
<feature type="transmembrane region" description="Helical" evidence="6">
    <location>
        <begin position="99"/>
        <end position="116"/>
    </location>
</feature>
<evidence type="ECO:0000256" key="5">
    <source>
        <dbReference type="ARBA" id="ARBA00034125"/>
    </source>
</evidence>
<evidence type="ECO:0000256" key="1">
    <source>
        <dbReference type="ARBA" id="ARBA00004141"/>
    </source>
</evidence>
<dbReference type="PANTHER" id="PTHR31082">
    <property type="entry name" value="PHEROMONE-REGULATED MEMBRANE PROTEIN 10"/>
    <property type="match status" value="1"/>
</dbReference>
<feature type="transmembrane region" description="Helical" evidence="6">
    <location>
        <begin position="122"/>
        <end position="140"/>
    </location>
</feature>
<evidence type="ECO:0000313" key="10">
    <source>
        <dbReference type="Proteomes" id="UP000758603"/>
    </source>
</evidence>
<keyword evidence="2 6" id="KW-0812">Transmembrane</keyword>
<dbReference type="OrthoDB" id="413008at2759"/>
<evidence type="ECO:0000256" key="4">
    <source>
        <dbReference type="ARBA" id="ARBA00023136"/>
    </source>
</evidence>
<evidence type="ECO:0000256" key="6">
    <source>
        <dbReference type="SAM" id="Phobius"/>
    </source>
</evidence>
<dbReference type="GeneID" id="70133591"/>
<comment type="subcellular location">
    <subcellularLocation>
        <location evidence="1">Membrane</location>
        <topology evidence="1">Multi-pass membrane protein</topology>
    </subcellularLocation>
</comment>
<feature type="transmembrane region" description="Helical" evidence="6">
    <location>
        <begin position="214"/>
        <end position="235"/>
    </location>
</feature>
<comment type="similarity">
    <text evidence="5">Belongs to the ThrE exporter (TC 2.A.79) family.</text>
</comment>
<feature type="transmembrane region" description="Helical" evidence="6">
    <location>
        <begin position="147"/>
        <end position="168"/>
    </location>
</feature>
<keyword evidence="10" id="KW-1185">Reference proteome</keyword>
<dbReference type="Proteomes" id="UP000758603">
    <property type="component" value="Unassembled WGS sequence"/>
</dbReference>
<feature type="transmembrane region" description="Helical" evidence="6">
    <location>
        <begin position="329"/>
        <end position="353"/>
    </location>
</feature>